<evidence type="ECO:0000313" key="2">
    <source>
        <dbReference type="EMBL" id="EMP35470.1"/>
    </source>
</evidence>
<name>M7BII7_CHEMY</name>
<dbReference type="Proteomes" id="UP000031443">
    <property type="component" value="Unassembled WGS sequence"/>
</dbReference>
<proteinExistence type="predicted"/>
<keyword evidence="3" id="KW-1185">Reference proteome</keyword>
<dbReference type="EMBL" id="KB528689">
    <property type="protein sequence ID" value="EMP35470.1"/>
    <property type="molecule type" value="Genomic_DNA"/>
</dbReference>
<feature type="compositionally biased region" description="Basic and acidic residues" evidence="1">
    <location>
        <begin position="103"/>
        <end position="112"/>
    </location>
</feature>
<reference evidence="3" key="1">
    <citation type="journal article" date="2013" name="Nat. Genet.">
        <title>The draft genomes of soft-shell turtle and green sea turtle yield insights into the development and evolution of the turtle-specific body plan.</title>
        <authorList>
            <person name="Wang Z."/>
            <person name="Pascual-Anaya J."/>
            <person name="Zadissa A."/>
            <person name="Li W."/>
            <person name="Niimura Y."/>
            <person name="Huang Z."/>
            <person name="Li C."/>
            <person name="White S."/>
            <person name="Xiong Z."/>
            <person name="Fang D."/>
            <person name="Wang B."/>
            <person name="Ming Y."/>
            <person name="Chen Y."/>
            <person name="Zheng Y."/>
            <person name="Kuraku S."/>
            <person name="Pignatelli M."/>
            <person name="Herrero J."/>
            <person name="Beal K."/>
            <person name="Nozawa M."/>
            <person name="Li Q."/>
            <person name="Wang J."/>
            <person name="Zhang H."/>
            <person name="Yu L."/>
            <person name="Shigenobu S."/>
            <person name="Wang J."/>
            <person name="Liu J."/>
            <person name="Flicek P."/>
            <person name="Searle S."/>
            <person name="Wang J."/>
            <person name="Kuratani S."/>
            <person name="Yin Y."/>
            <person name="Aken B."/>
            <person name="Zhang G."/>
            <person name="Irie N."/>
        </authorList>
    </citation>
    <scope>NUCLEOTIDE SEQUENCE [LARGE SCALE GENOMIC DNA]</scope>
</reference>
<organism evidence="2 3">
    <name type="scientific">Chelonia mydas</name>
    <name type="common">Green sea-turtle</name>
    <name type="synonym">Chelonia agassizi</name>
    <dbReference type="NCBI Taxonomy" id="8469"/>
    <lineage>
        <taxon>Eukaryota</taxon>
        <taxon>Metazoa</taxon>
        <taxon>Chordata</taxon>
        <taxon>Craniata</taxon>
        <taxon>Vertebrata</taxon>
        <taxon>Euteleostomi</taxon>
        <taxon>Archelosauria</taxon>
        <taxon>Testudinata</taxon>
        <taxon>Testudines</taxon>
        <taxon>Cryptodira</taxon>
        <taxon>Durocryptodira</taxon>
        <taxon>Americhelydia</taxon>
        <taxon>Chelonioidea</taxon>
        <taxon>Cheloniidae</taxon>
        <taxon>Chelonia</taxon>
    </lineage>
</organism>
<sequence length="223" mass="24221">MEPEGSWPVLNQANEVTLVLTPDPKEALPLEQLQHVLGPYSEKLFDDLQEEQPAMESAAEAEEAEIALELASHIELSCDRGFLGLYSLLWVCSGLTLSCMQRRDKSTAERSPVDSGTPPEQEAYAESTGDCQQSTYRSEDTAPEGAGTAVERMQTIHYAQATASVWLTTGDNGLRKALYPDIFACKDSLSSLCFPRSGPLLLLGSVVVWLAAAGQRGCELLLL</sequence>
<feature type="region of interest" description="Disordered" evidence="1">
    <location>
        <begin position="103"/>
        <end position="146"/>
    </location>
</feature>
<evidence type="ECO:0000256" key="1">
    <source>
        <dbReference type="SAM" id="MobiDB-lite"/>
    </source>
</evidence>
<dbReference type="AlphaFoldDB" id="M7BII7"/>
<accession>M7BII7</accession>
<evidence type="ECO:0000313" key="3">
    <source>
        <dbReference type="Proteomes" id="UP000031443"/>
    </source>
</evidence>
<gene>
    <name evidence="2" type="ORF">UY3_07434</name>
</gene>
<protein>
    <submittedName>
        <fullName evidence="2">Uncharacterized protein</fullName>
    </submittedName>
</protein>